<organism evidence="6">
    <name type="scientific">Paenarthrobacter sp. AMU7</name>
    <dbReference type="NCBI Taxonomy" id="3162492"/>
    <lineage>
        <taxon>Bacteria</taxon>
        <taxon>Bacillati</taxon>
        <taxon>Actinomycetota</taxon>
        <taxon>Actinomycetes</taxon>
        <taxon>Micrococcales</taxon>
        <taxon>Micrococcaceae</taxon>
        <taxon>Paenarthrobacter</taxon>
    </lineage>
</organism>
<feature type="domain" description="ANTAR" evidence="5">
    <location>
        <begin position="172"/>
        <end position="233"/>
    </location>
</feature>
<keyword evidence="1" id="KW-0808">Transferase</keyword>
<evidence type="ECO:0000259" key="5">
    <source>
        <dbReference type="PROSITE" id="PS50921"/>
    </source>
</evidence>
<dbReference type="Gene3D" id="1.10.10.10">
    <property type="entry name" value="Winged helix-like DNA-binding domain superfamily/Winged helix DNA-binding domain"/>
    <property type="match status" value="1"/>
</dbReference>
<dbReference type="InterPro" id="IPR029016">
    <property type="entry name" value="GAF-like_dom_sf"/>
</dbReference>
<dbReference type="Pfam" id="PF13185">
    <property type="entry name" value="GAF_2"/>
    <property type="match status" value="1"/>
</dbReference>
<dbReference type="PIRSF" id="PIRSF036625">
    <property type="entry name" value="GAF_ANTAR"/>
    <property type="match status" value="1"/>
</dbReference>
<dbReference type="InterPro" id="IPR011006">
    <property type="entry name" value="CheY-like_superfamily"/>
</dbReference>
<dbReference type="AlphaFoldDB" id="A0AB39YMX1"/>
<dbReference type="Gene3D" id="3.30.450.40">
    <property type="match status" value="1"/>
</dbReference>
<gene>
    <name evidence="6" type="ORF">ABQM86_00465</name>
</gene>
<dbReference type="SUPFAM" id="SSF52172">
    <property type="entry name" value="CheY-like"/>
    <property type="match status" value="1"/>
</dbReference>
<keyword evidence="2" id="KW-0418">Kinase</keyword>
<dbReference type="SMART" id="SM01012">
    <property type="entry name" value="ANTAR"/>
    <property type="match status" value="1"/>
</dbReference>
<evidence type="ECO:0000256" key="2">
    <source>
        <dbReference type="ARBA" id="ARBA00022777"/>
    </source>
</evidence>
<dbReference type="InterPro" id="IPR003018">
    <property type="entry name" value="GAF"/>
</dbReference>
<dbReference type="RefSeq" id="WP_369745660.1">
    <property type="nucleotide sequence ID" value="NZ_CP165735.1"/>
</dbReference>
<sequence>MDTLAVEDWSEDVEQLADLIVGSEDIRAFLDGMAGLGAAVMSRSTGIRIECAVTLGRRKRTATIGGSSDQAMLLDRIEQTLEQGPCIDALDSGRPVLLDDALSSPQWGDYCGALNAAGMRSTLGVPMELEEDSAAVLNFFAPTPGTFTRNAVADALTFAGIAGKALRVAIRITALNEAAEDLDAASKSRSVIDTACGVIISQNRCTHAEAFRILRKASNDRNQKLRDLAQTLVDGIGTHKQPVQQDAERVH</sequence>
<dbReference type="EMBL" id="CP165735">
    <property type="protein sequence ID" value="XDV71700.1"/>
    <property type="molecule type" value="Genomic_DNA"/>
</dbReference>
<name>A0AB39YMX1_9MICC</name>
<dbReference type="InterPro" id="IPR012074">
    <property type="entry name" value="GAF_ANTAR"/>
</dbReference>
<evidence type="ECO:0000313" key="6">
    <source>
        <dbReference type="EMBL" id="XDV71700.1"/>
    </source>
</evidence>
<keyword evidence="4" id="KW-0804">Transcription</keyword>
<evidence type="ECO:0000256" key="4">
    <source>
        <dbReference type="ARBA" id="ARBA00023163"/>
    </source>
</evidence>
<keyword evidence="3" id="KW-0805">Transcription regulation</keyword>
<dbReference type="InterPro" id="IPR036388">
    <property type="entry name" value="WH-like_DNA-bd_sf"/>
</dbReference>
<dbReference type="GO" id="GO:0016301">
    <property type="term" value="F:kinase activity"/>
    <property type="evidence" value="ECO:0007669"/>
    <property type="project" value="UniProtKB-KW"/>
</dbReference>
<dbReference type="InterPro" id="IPR005561">
    <property type="entry name" value="ANTAR"/>
</dbReference>
<dbReference type="GO" id="GO:0003723">
    <property type="term" value="F:RNA binding"/>
    <property type="evidence" value="ECO:0007669"/>
    <property type="project" value="InterPro"/>
</dbReference>
<evidence type="ECO:0000256" key="1">
    <source>
        <dbReference type="ARBA" id="ARBA00022679"/>
    </source>
</evidence>
<dbReference type="SUPFAM" id="SSF55781">
    <property type="entry name" value="GAF domain-like"/>
    <property type="match status" value="1"/>
</dbReference>
<reference evidence="6" key="1">
    <citation type="submission" date="2024-07" db="EMBL/GenBank/DDBJ databases">
        <authorList>
            <person name="Li J."/>
            <person name="Wei H."/>
            <person name="Ma J."/>
        </authorList>
    </citation>
    <scope>NUCLEOTIDE SEQUENCE</scope>
    <source>
        <strain evidence="6">AMU7</strain>
    </source>
</reference>
<dbReference type="PROSITE" id="PS50921">
    <property type="entry name" value="ANTAR"/>
    <property type="match status" value="1"/>
</dbReference>
<proteinExistence type="predicted"/>
<dbReference type="Pfam" id="PF03861">
    <property type="entry name" value="ANTAR"/>
    <property type="match status" value="1"/>
</dbReference>
<protein>
    <submittedName>
        <fullName evidence="6">GAF and ANTAR domain-containing protein</fullName>
    </submittedName>
</protein>
<evidence type="ECO:0000256" key="3">
    <source>
        <dbReference type="ARBA" id="ARBA00023015"/>
    </source>
</evidence>
<accession>A0AB39YMX1</accession>